<dbReference type="WBParaSite" id="maker-unitig_6429-snap-gene-0.1-mRNA-1">
    <property type="protein sequence ID" value="maker-unitig_6429-snap-gene-0.1-mRNA-1"/>
    <property type="gene ID" value="maker-unitig_6429-snap-gene-0.1"/>
</dbReference>
<dbReference type="Pfam" id="PF00083">
    <property type="entry name" value="Sugar_tr"/>
    <property type="match status" value="1"/>
</dbReference>
<proteinExistence type="predicted"/>
<evidence type="ECO:0000256" key="5">
    <source>
        <dbReference type="SAM" id="MobiDB-lite"/>
    </source>
</evidence>
<feature type="transmembrane region" description="Helical" evidence="6">
    <location>
        <begin position="67"/>
        <end position="84"/>
    </location>
</feature>
<dbReference type="GO" id="GO:0016020">
    <property type="term" value="C:membrane"/>
    <property type="evidence" value="ECO:0007669"/>
    <property type="project" value="UniProtKB-SubCell"/>
</dbReference>
<sequence>IRPSTSRADQLRCRAVAQLSRMSRPESARLSDAALLPRIFATVGLLAAVCVAEFVACRHRAAVANLLWLYWCFGYVSVAGLAYFVRHWRWLQVCACLPCVCYVASYFLLEESPRWLMANGRNSEALRLSDRCFQSESHIKELFNTPVMLRKTLVLFLAWFAISLTYYGVSLDSGFVVASNAFVSTGAAPAYVAAWLLADRLGRRVPSMAMYIGLGACLALLNLPDRDSVIYTLIALTAKLLVTSAFSVLIHYTAEICPTSVRNAGLFACSAVGRAASVAAPFVVMNGGAGVSRLAASRRRRPCDRRRTAGDPRLPLMQSVQEANLVTPFEPICPNFSGRESQFLDLLKKRRDDIAVYFVGQGGSAVAIETPTLPHSWSQWSQPELEPEEAVNSPAPAAAAASEPGYDDDPAVFFSSSKYLINPFA</sequence>
<feature type="transmembrane region" description="Helical" evidence="6">
    <location>
        <begin position="90"/>
        <end position="109"/>
    </location>
</feature>
<dbReference type="InterPro" id="IPR036259">
    <property type="entry name" value="MFS_trans_sf"/>
</dbReference>
<name>A0A1I8FSL1_9PLAT</name>
<feature type="transmembrane region" description="Helical" evidence="6">
    <location>
        <begin position="152"/>
        <end position="169"/>
    </location>
</feature>
<feature type="transmembrane region" description="Helical" evidence="6">
    <location>
        <begin position="175"/>
        <end position="198"/>
    </location>
</feature>
<dbReference type="Proteomes" id="UP000095280">
    <property type="component" value="Unplaced"/>
</dbReference>
<comment type="subcellular location">
    <subcellularLocation>
        <location evidence="1">Membrane</location>
        <topology evidence="1">Multi-pass membrane protein</topology>
    </subcellularLocation>
</comment>
<feature type="region of interest" description="Disordered" evidence="5">
    <location>
        <begin position="377"/>
        <end position="404"/>
    </location>
</feature>
<evidence type="ECO:0000256" key="1">
    <source>
        <dbReference type="ARBA" id="ARBA00004141"/>
    </source>
</evidence>
<keyword evidence="7" id="KW-1185">Reference proteome</keyword>
<protein>
    <submittedName>
        <fullName evidence="8">MFS domain-containing protein</fullName>
    </submittedName>
</protein>
<dbReference type="PANTHER" id="PTHR24064">
    <property type="entry name" value="SOLUTE CARRIER FAMILY 22 MEMBER"/>
    <property type="match status" value="1"/>
</dbReference>
<evidence type="ECO:0000313" key="7">
    <source>
        <dbReference type="Proteomes" id="UP000095280"/>
    </source>
</evidence>
<feature type="transmembrane region" description="Helical" evidence="6">
    <location>
        <begin position="35"/>
        <end position="55"/>
    </location>
</feature>
<dbReference type="Gene3D" id="1.20.1250.20">
    <property type="entry name" value="MFS general substrate transporter like domains"/>
    <property type="match status" value="1"/>
</dbReference>
<dbReference type="SUPFAM" id="SSF103473">
    <property type="entry name" value="MFS general substrate transporter"/>
    <property type="match status" value="1"/>
</dbReference>
<dbReference type="GO" id="GO:0022857">
    <property type="term" value="F:transmembrane transporter activity"/>
    <property type="evidence" value="ECO:0007669"/>
    <property type="project" value="InterPro"/>
</dbReference>
<accession>A0A1I8FSL1</accession>
<feature type="compositionally biased region" description="Low complexity" evidence="5">
    <location>
        <begin position="390"/>
        <end position="404"/>
    </location>
</feature>
<evidence type="ECO:0000256" key="6">
    <source>
        <dbReference type="SAM" id="Phobius"/>
    </source>
</evidence>
<dbReference type="AlphaFoldDB" id="A0A1I8FSL1"/>
<feature type="transmembrane region" description="Helical" evidence="6">
    <location>
        <begin position="205"/>
        <end position="223"/>
    </location>
</feature>
<evidence type="ECO:0000313" key="8">
    <source>
        <dbReference type="WBParaSite" id="maker-unitig_6429-snap-gene-0.1-mRNA-1"/>
    </source>
</evidence>
<keyword evidence="4 6" id="KW-0472">Membrane</keyword>
<feature type="transmembrane region" description="Helical" evidence="6">
    <location>
        <begin position="229"/>
        <end position="252"/>
    </location>
</feature>
<evidence type="ECO:0000256" key="3">
    <source>
        <dbReference type="ARBA" id="ARBA00022989"/>
    </source>
</evidence>
<organism evidence="7 8">
    <name type="scientific">Macrostomum lignano</name>
    <dbReference type="NCBI Taxonomy" id="282301"/>
    <lineage>
        <taxon>Eukaryota</taxon>
        <taxon>Metazoa</taxon>
        <taxon>Spiralia</taxon>
        <taxon>Lophotrochozoa</taxon>
        <taxon>Platyhelminthes</taxon>
        <taxon>Rhabditophora</taxon>
        <taxon>Macrostomorpha</taxon>
        <taxon>Macrostomida</taxon>
        <taxon>Macrostomidae</taxon>
        <taxon>Macrostomum</taxon>
    </lineage>
</organism>
<dbReference type="InterPro" id="IPR005828">
    <property type="entry name" value="MFS_sugar_transport-like"/>
</dbReference>
<reference evidence="8" key="1">
    <citation type="submission" date="2016-11" db="UniProtKB">
        <authorList>
            <consortium name="WormBaseParasite"/>
        </authorList>
    </citation>
    <scope>IDENTIFICATION</scope>
</reference>
<keyword evidence="2 6" id="KW-0812">Transmembrane</keyword>
<evidence type="ECO:0000256" key="4">
    <source>
        <dbReference type="ARBA" id="ARBA00023136"/>
    </source>
</evidence>
<evidence type="ECO:0000256" key="2">
    <source>
        <dbReference type="ARBA" id="ARBA00022692"/>
    </source>
</evidence>
<keyword evidence="3 6" id="KW-1133">Transmembrane helix</keyword>